<name>A0A7D4Q7V6_9SPHI</name>
<sequence>MTKIIRTRILETNRGGNGGGGSGGDSTFNGARPITRNPNELPGLNTGALTVGEFLEAVFFPAVAPTCTIAPDYATREVGGSPNFILTWEAVKHTNAITGINVAGNEIAVLTGESQNGTQLVNLASGTGTFSITATDGTLTGTASCTIKFLPKVFWGTTTKDGSGSPILDTDIRALVGQQLRSDRLIDPLINFGGGSKRLIFAFPTAFGNPAFNINGLVNTAFTKVRSASNFTNAQGATVVMDVWVSDNIYNSPLDTVTIN</sequence>
<dbReference type="Proteomes" id="UP000505355">
    <property type="component" value="Chromosome"/>
</dbReference>
<organism evidence="2 3">
    <name type="scientific">Mucilaginibacter mali</name>
    <dbReference type="NCBI Taxonomy" id="2740462"/>
    <lineage>
        <taxon>Bacteria</taxon>
        <taxon>Pseudomonadati</taxon>
        <taxon>Bacteroidota</taxon>
        <taxon>Sphingobacteriia</taxon>
        <taxon>Sphingobacteriales</taxon>
        <taxon>Sphingobacteriaceae</taxon>
        <taxon>Mucilaginibacter</taxon>
    </lineage>
</organism>
<dbReference type="KEGG" id="mmab:HQ865_01165"/>
<reference evidence="2 3" key="1">
    <citation type="submission" date="2020-05" db="EMBL/GenBank/DDBJ databases">
        <title>Mucilaginibacter mali sp. nov.</title>
        <authorList>
            <person name="Kim H.S."/>
            <person name="Lee K.C."/>
            <person name="Suh M.K."/>
            <person name="Kim J.-S."/>
            <person name="Han K.-I."/>
            <person name="Eom M.K."/>
            <person name="Shin Y.K."/>
            <person name="Lee J.-S."/>
        </authorList>
    </citation>
    <scope>NUCLEOTIDE SEQUENCE [LARGE SCALE GENOMIC DNA]</scope>
    <source>
        <strain evidence="2 3">G2-14</strain>
    </source>
</reference>
<feature type="compositionally biased region" description="Gly residues" evidence="1">
    <location>
        <begin position="15"/>
        <end position="24"/>
    </location>
</feature>
<gene>
    <name evidence="2" type="ORF">HQ865_01165</name>
</gene>
<proteinExistence type="predicted"/>
<dbReference type="EMBL" id="CP054139">
    <property type="protein sequence ID" value="QKJ28424.1"/>
    <property type="molecule type" value="Genomic_DNA"/>
</dbReference>
<evidence type="ECO:0000256" key="1">
    <source>
        <dbReference type="SAM" id="MobiDB-lite"/>
    </source>
</evidence>
<accession>A0A7D4Q7V6</accession>
<dbReference type="AlphaFoldDB" id="A0A7D4Q7V6"/>
<dbReference type="RefSeq" id="WP_173413126.1">
    <property type="nucleotide sequence ID" value="NZ_CP054139.1"/>
</dbReference>
<feature type="region of interest" description="Disordered" evidence="1">
    <location>
        <begin position="11"/>
        <end position="41"/>
    </location>
</feature>
<protein>
    <submittedName>
        <fullName evidence="2">Uncharacterized protein</fullName>
    </submittedName>
</protein>
<keyword evidence="3" id="KW-1185">Reference proteome</keyword>
<evidence type="ECO:0000313" key="2">
    <source>
        <dbReference type="EMBL" id="QKJ28424.1"/>
    </source>
</evidence>
<evidence type="ECO:0000313" key="3">
    <source>
        <dbReference type="Proteomes" id="UP000505355"/>
    </source>
</evidence>